<dbReference type="InterPro" id="IPR002403">
    <property type="entry name" value="Cyt_P450_E_grp-IV"/>
</dbReference>
<keyword evidence="5" id="KW-0503">Monooxygenase</keyword>
<dbReference type="GO" id="GO:0005506">
    <property type="term" value="F:iron ion binding"/>
    <property type="evidence" value="ECO:0007669"/>
    <property type="project" value="InterPro"/>
</dbReference>
<dbReference type="GO" id="GO:0016125">
    <property type="term" value="P:sterol metabolic process"/>
    <property type="evidence" value="ECO:0007669"/>
    <property type="project" value="TreeGrafter"/>
</dbReference>
<comment type="cofactor">
    <cofactor evidence="4">
        <name>heme</name>
        <dbReference type="ChEBI" id="CHEBI:30413"/>
    </cofactor>
</comment>
<evidence type="ECO:0000256" key="1">
    <source>
        <dbReference type="ARBA" id="ARBA00010617"/>
    </source>
</evidence>
<dbReference type="InterPro" id="IPR036396">
    <property type="entry name" value="Cyt_P450_sf"/>
</dbReference>
<dbReference type="STRING" id="6573.A0A210Q748"/>
<dbReference type="InterPro" id="IPR017972">
    <property type="entry name" value="Cyt_P450_CS"/>
</dbReference>
<accession>A0A210Q748</accession>
<proteinExistence type="inferred from homology"/>
<evidence type="ECO:0000256" key="2">
    <source>
        <dbReference type="ARBA" id="ARBA00022723"/>
    </source>
</evidence>
<keyword evidence="4 5" id="KW-0349">Heme</keyword>
<dbReference type="AlphaFoldDB" id="A0A210Q748"/>
<keyword evidence="3 4" id="KW-0408">Iron</keyword>
<dbReference type="Pfam" id="PF00067">
    <property type="entry name" value="p450"/>
    <property type="match status" value="2"/>
</dbReference>
<dbReference type="GO" id="GO:0004497">
    <property type="term" value="F:monooxygenase activity"/>
    <property type="evidence" value="ECO:0007669"/>
    <property type="project" value="UniProtKB-KW"/>
</dbReference>
<evidence type="ECO:0000313" key="6">
    <source>
        <dbReference type="EMBL" id="OWF44545.1"/>
    </source>
</evidence>
<keyword evidence="5" id="KW-0560">Oxidoreductase</keyword>
<dbReference type="PANTHER" id="PTHR24286:SF252">
    <property type="entry name" value="CYTOCHROME P450 26B1"/>
    <property type="match status" value="1"/>
</dbReference>
<dbReference type="Gene3D" id="1.10.630.10">
    <property type="entry name" value="Cytochrome P450"/>
    <property type="match status" value="1"/>
</dbReference>
<name>A0A210Q748_MIZYE</name>
<evidence type="ECO:0000256" key="5">
    <source>
        <dbReference type="RuleBase" id="RU000461"/>
    </source>
</evidence>
<feature type="binding site" description="axial binding residue" evidence="4">
    <location>
        <position position="366"/>
    </location>
    <ligand>
        <name>heme</name>
        <dbReference type="ChEBI" id="CHEBI:30413"/>
    </ligand>
    <ligandPart>
        <name>Fe</name>
        <dbReference type="ChEBI" id="CHEBI:18248"/>
    </ligandPart>
</feature>
<dbReference type="InterPro" id="IPR001128">
    <property type="entry name" value="Cyt_P450"/>
</dbReference>
<evidence type="ECO:0000313" key="7">
    <source>
        <dbReference type="Proteomes" id="UP000242188"/>
    </source>
</evidence>
<dbReference type="GO" id="GO:0016705">
    <property type="term" value="F:oxidoreductase activity, acting on paired donors, with incorporation or reduction of molecular oxygen"/>
    <property type="evidence" value="ECO:0007669"/>
    <property type="project" value="InterPro"/>
</dbReference>
<dbReference type="OrthoDB" id="1470350at2759"/>
<organism evidence="6 7">
    <name type="scientific">Mizuhopecten yessoensis</name>
    <name type="common">Japanese scallop</name>
    <name type="synonym">Patinopecten yessoensis</name>
    <dbReference type="NCBI Taxonomy" id="6573"/>
    <lineage>
        <taxon>Eukaryota</taxon>
        <taxon>Metazoa</taxon>
        <taxon>Spiralia</taxon>
        <taxon>Lophotrochozoa</taxon>
        <taxon>Mollusca</taxon>
        <taxon>Bivalvia</taxon>
        <taxon>Autobranchia</taxon>
        <taxon>Pteriomorphia</taxon>
        <taxon>Pectinida</taxon>
        <taxon>Pectinoidea</taxon>
        <taxon>Pectinidae</taxon>
        <taxon>Mizuhopecten</taxon>
    </lineage>
</organism>
<dbReference type="PANTHER" id="PTHR24286">
    <property type="entry name" value="CYTOCHROME P450 26"/>
    <property type="match status" value="1"/>
</dbReference>
<dbReference type="SUPFAM" id="SSF48264">
    <property type="entry name" value="Cytochrome P450"/>
    <property type="match status" value="1"/>
</dbReference>
<dbReference type="PROSITE" id="PS00086">
    <property type="entry name" value="CYTOCHROME_P450"/>
    <property type="match status" value="1"/>
</dbReference>
<dbReference type="Proteomes" id="UP000242188">
    <property type="component" value="Unassembled WGS sequence"/>
</dbReference>
<dbReference type="PRINTS" id="PR00465">
    <property type="entry name" value="EP450IV"/>
</dbReference>
<evidence type="ECO:0000256" key="3">
    <source>
        <dbReference type="ARBA" id="ARBA00023004"/>
    </source>
</evidence>
<keyword evidence="7" id="KW-1185">Reference proteome</keyword>
<reference evidence="6 7" key="1">
    <citation type="journal article" date="2017" name="Nat. Ecol. Evol.">
        <title>Scallop genome provides insights into evolution of bilaterian karyotype and development.</title>
        <authorList>
            <person name="Wang S."/>
            <person name="Zhang J."/>
            <person name="Jiao W."/>
            <person name="Li J."/>
            <person name="Xun X."/>
            <person name="Sun Y."/>
            <person name="Guo X."/>
            <person name="Huan P."/>
            <person name="Dong B."/>
            <person name="Zhang L."/>
            <person name="Hu X."/>
            <person name="Sun X."/>
            <person name="Wang J."/>
            <person name="Zhao C."/>
            <person name="Wang Y."/>
            <person name="Wang D."/>
            <person name="Huang X."/>
            <person name="Wang R."/>
            <person name="Lv J."/>
            <person name="Li Y."/>
            <person name="Zhang Z."/>
            <person name="Liu B."/>
            <person name="Lu W."/>
            <person name="Hui Y."/>
            <person name="Liang J."/>
            <person name="Zhou Z."/>
            <person name="Hou R."/>
            <person name="Li X."/>
            <person name="Liu Y."/>
            <person name="Li H."/>
            <person name="Ning X."/>
            <person name="Lin Y."/>
            <person name="Zhao L."/>
            <person name="Xing Q."/>
            <person name="Dou J."/>
            <person name="Li Y."/>
            <person name="Mao J."/>
            <person name="Guo H."/>
            <person name="Dou H."/>
            <person name="Li T."/>
            <person name="Mu C."/>
            <person name="Jiang W."/>
            <person name="Fu Q."/>
            <person name="Fu X."/>
            <person name="Miao Y."/>
            <person name="Liu J."/>
            <person name="Yu Q."/>
            <person name="Li R."/>
            <person name="Liao H."/>
            <person name="Li X."/>
            <person name="Kong Y."/>
            <person name="Jiang Z."/>
            <person name="Chourrout D."/>
            <person name="Li R."/>
            <person name="Bao Z."/>
        </authorList>
    </citation>
    <scope>NUCLEOTIDE SEQUENCE [LARGE SCALE GENOMIC DNA]</scope>
    <source>
        <strain evidence="6 7">PY_sf001</strain>
    </source>
</reference>
<gene>
    <name evidence="6" type="ORF">KP79_PYT17849</name>
</gene>
<comment type="similarity">
    <text evidence="1 5">Belongs to the cytochrome P450 family.</text>
</comment>
<comment type="caution">
    <text evidence="6">The sequence shown here is derived from an EMBL/GenBank/DDBJ whole genome shotgun (WGS) entry which is preliminary data.</text>
</comment>
<keyword evidence="2 4" id="KW-0479">Metal-binding</keyword>
<dbReference type="GO" id="GO:0020037">
    <property type="term" value="F:heme binding"/>
    <property type="evidence" value="ECO:0007669"/>
    <property type="project" value="InterPro"/>
</dbReference>
<sequence length="420" mass="46917">MATIPGSVGLPVFGDKSYEFYKDPIKFCQKNISSHKSRLFYARFLNKPTAFICSNKAVQELLTVHNDSLELGYKAFMGEIFGDNILFSDGEDARTLRSSLKQLFTQESVDTYQLTIDSVVDKAVASINPKEPTCVYSLMKKICTEICLSVFLGLNFSDASQTADTIVALTTTHWHGIISVPLPLKLPMTSGSTYSQALHAKDSLLKIIISKREESSGQFAQKVEDTATSGGLREVFINNHLLLFTSALVPKALSSLLTSLIMEVGKKEGDLQEKLLSDPDMMEAVLLEVQRLYPPFLGGRRIVKKDVVLGGWKIPSGHSIMYVTQAAHRDPEAFVDPDTFNPHRWINCSPAEKEKLFCFGAGPRSCIGQHLVWKIFKTIIVRLLCSWKFKLLGDQDFSHKWLPVSKPKQDVKVQFTSRNA</sequence>
<protein>
    <submittedName>
        <fullName evidence="6">Cytochrome P450</fullName>
    </submittedName>
</protein>
<evidence type="ECO:0000256" key="4">
    <source>
        <dbReference type="PIRSR" id="PIRSR602403-1"/>
    </source>
</evidence>
<dbReference type="GO" id="GO:0034653">
    <property type="term" value="P:retinoic acid catabolic process"/>
    <property type="evidence" value="ECO:0007669"/>
    <property type="project" value="UniProtKB-ARBA"/>
</dbReference>
<dbReference type="EMBL" id="NEDP02004753">
    <property type="protein sequence ID" value="OWF44545.1"/>
    <property type="molecule type" value="Genomic_DNA"/>
</dbReference>